<dbReference type="Proteomes" id="UP000298138">
    <property type="component" value="Unassembled WGS sequence"/>
</dbReference>
<keyword evidence="4" id="KW-1185">Reference proteome</keyword>
<sequence>MTRSFHPLQTLLLLFHLLLPTLARETFYFQTGPPGLPPTSYTQITSFDAAFLCPVDGTPSSTIVTPNQLTNCGSLGEESLPGSGATRREFTRFCCNADVYCALRGRGIAGCCERGNRCEEVRDGDGDEMQWKYKDGLVGIGVSGGRGTVELGIVTGVVGVVMAVVVIFLVA</sequence>
<keyword evidence="1" id="KW-0472">Membrane</keyword>
<name>A0A4S2N576_9PEZI</name>
<accession>A0A4S2N576</accession>
<keyword evidence="1" id="KW-0812">Transmembrane</keyword>
<proteinExistence type="predicted"/>
<dbReference type="AlphaFoldDB" id="A0A4S2N576"/>
<protein>
    <submittedName>
        <fullName evidence="3">Uncharacterized protein</fullName>
    </submittedName>
</protein>
<reference evidence="3 4" key="1">
    <citation type="submission" date="2019-04" db="EMBL/GenBank/DDBJ databases">
        <title>Comparative genomics and transcriptomics to analyze fruiting body development in filamentous ascomycetes.</title>
        <authorList>
            <consortium name="DOE Joint Genome Institute"/>
            <person name="Lutkenhaus R."/>
            <person name="Traeger S."/>
            <person name="Breuer J."/>
            <person name="Kuo A."/>
            <person name="Lipzen A."/>
            <person name="Pangilinan J."/>
            <person name="Dilworth D."/>
            <person name="Sandor L."/>
            <person name="Poggeler S."/>
            <person name="Barry K."/>
            <person name="Grigoriev I.V."/>
            <person name="Nowrousian M."/>
        </authorList>
    </citation>
    <scope>NUCLEOTIDE SEQUENCE [LARGE SCALE GENOMIC DNA]</scope>
    <source>
        <strain evidence="3 4">CBS 389.68</strain>
    </source>
</reference>
<organism evidence="3 4">
    <name type="scientific">Ascodesmis nigricans</name>
    <dbReference type="NCBI Taxonomy" id="341454"/>
    <lineage>
        <taxon>Eukaryota</taxon>
        <taxon>Fungi</taxon>
        <taxon>Dikarya</taxon>
        <taxon>Ascomycota</taxon>
        <taxon>Pezizomycotina</taxon>
        <taxon>Pezizomycetes</taxon>
        <taxon>Pezizales</taxon>
        <taxon>Ascodesmidaceae</taxon>
        <taxon>Ascodesmis</taxon>
    </lineage>
</organism>
<gene>
    <name evidence="3" type="ORF">EX30DRAFT_362310</name>
</gene>
<dbReference type="InParanoid" id="A0A4S2N576"/>
<evidence type="ECO:0000313" key="4">
    <source>
        <dbReference type="Proteomes" id="UP000298138"/>
    </source>
</evidence>
<evidence type="ECO:0000313" key="3">
    <source>
        <dbReference type="EMBL" id="TGZ84429.1"/>
    </source>
</evidence>
<evidence type="ECO:0000256" key="1">
    <source>
        <dbReference type="SAM" id="Phobius"/>
    </source>
</evidence>
<evidence type="ECO:0000256" key="2">
    <source>
        <dbReference type="SAM" id="SignalP"/>
    </source>
</evidence>
<feature type="transmembrane region" description="Helical" evidence="1">
    <location>
        <begin position="151"/>
        <end position="170"/>
    </location>
</feature>
<dbReference type="EMBL" id="ML220113">
    <property type="protein sequence ID" value="TGZ84429.1"/>
    <property type="molecule type" value="Genomic_DNA"/>
</dbReference>
<keyword evidence="1" id="KW-1133">Transmembrane helix</keyword>
<feature type="signal peptide" evidence="2">
    <location>
        <begin position="1"/>
        <end position="23"/>
    </location>
</feature>
<feature type="chain" id="PRO_5020309571" evidence="2">
    <location>
        <begin position="24"/>
        <end position="171"/>
    </location>
</feature>
<keyword evidence="2" id="KW-0732">Signal</keyword>